<dbReference type="Pfam" id="PF05225">
    <property type="entry name" value="HTH_psq"/>
    <property type="match status" value="1"/>
</dbReference>
<evidence type="ECO:0000256" key="12">
    <source>
        <dbReference type="ARBA" id="ARBA00023049"/>
    </source>
</evidence>
<dbReference type="GO" id="GO:0004177">
    <property type="term" value="F:aminopeptidase activity"/>
    <property type="evidence" value="ECO:0007669"/>
    <property type="project" value="UniProtKB-KW"/>
</dbReference>
<feature type="domain" description="HTH psq-type" evidence="14">
    <location>
        <begin position="194"/>
        <end position="230"/>
    </location>
</feature>
<evidence type="ECO:0000256" key="13">
    <source>
        <dbReference type="SAM" id="MobiDB-lite"/>
    </source>
</evidence>
<feature type="compositionally biased region" description="Low complexity" evidence="13">
    <location>
        <begin position="383"/>
        <end position="398"/>
    </location>
</feature>
<dbReference type="PANTHER" id="PTHR28570">
    <property type="entry name" value="ASPARTYL AMINOPEPTIDASE"/>
    <property type="match status" value="1"/>
</dbReference>
<dbReference type="InterPro" id="IPR001948">
    <property type="entry name" value="Peptidase_M18"/>
</dbReference>
<evidence type="ECO:0000256" key="11">
    <source>
        <dbReference type="ARBA" id="ARBA00022833"/>
    </source>
</evidence>
<dbReference type="GO" id="GO:0003677">
    <property type="term" value="F:DNA binding"/>
    <property type="evidence" value="ECO:0007669"/>
    <property type="project" value="InterPro"/>
</dbReference>
<feature type="compositionally biased region" description="Polar residues" evidence="13">
    <location>
        <begin position="578"/>
        <end position="620"/>
    </location>
</feature>
<dbReference type="GO" id="GO:0008270">
    <property type="term" value="F:zinc ion binding"/>
    <property type="evidence" value="ECO:0007669"/>
    <property type="project" value="InterPro"/>
</dbReference>
<keyword evidence="10" id="KW-0378">Hydrolase</keyword>
<dbReference type="FunFam" id="2.30.250.10:FF:000001">
    <property type="entry name" value="Aspartyl aminopeptidase 1"/>
    <property type="match status" value="1"/>
</dbReference>
<dbReference type="PRINTS" id="PR00932">
    <property type="entry name" value="AMINO1PTASE"/>
</dbReference>
<dbReference type="Pfam" id="PF02127">
    <property type="entry name" value="Peptidase_M18"/>
    <property type="match status" value="2"/>
</dbReference>
<keyword evidence="12" id="KW-0482">Metalloprotease</keyword>
<gene>
    <name evidence="15" type="ORF">D915_003196</name>
</gene>
<keyword evidence="7 15" id="KW-0031">Aminopeptidase</keyword>
<protein>
    <recommendedName>
        <fullName evidence="6">Aspartyl aminopeptidase</fullName>
        <ecNumber evidence="5">3.4.11.21</ecNumber>
    </recommendedName>
</protein>
<feature type="compositionally biased region" description="Polar residues" evidence="13">
    <location>
        <begin position="311"/>
        <end position="326"/>
    </location>
</feature>
<evidence type="ECO:0000256" key="4">
    <source>
        <dbReference type="ARBA" id="ARBA00011395"/>
    </source>
</evidence>
<keyword evidence="11" id="KW-0862">Zinc</keyword>
<evidence type="ECO:0000256" key="7">
    <source>
        <dbReference type="ARBA" id="ARBA00022438"/>
    </source>
</evidence>
<dbReference type="SUPFAM" id="SSF101821">
    <property type="entry name" value="Aminopeptidase/glucanase lid domain"/>
    <property type="match status" value="1"/>
</dbReference>
<keyword evidence="8" id="KW-0645">Protease</keyword>
<comment type="subunit">
    <text evidence="4">Tetrahedron-shaped homododecamer built from six homodimers.</text>
</comment>
<evidence type="ECO:0000256" key="6">
    <source>
        <dbReference type="ARBA" id="ARBA00015118"/>
    </source>
</evidence>
<dbReference type="PANTHER" id="PTHR28570:SF3">
    <property type="entry name" value="ASPARTYL AMINOPEPTIDASE"/>
    <property type="match status" value="1"/>
</dbReference>
<evidence type="ECO:0000256" key="3">
    <source>
        <dbReference type="ARBA" id="ARBA00008290"/>
    </source>
</evidence>
<dbReference type="GO" id="GO:0005737">
    <property type="term" value="C:cytoplasm"/>
    <property type="evidence" value="ECO:0007669"/>
    <property type="project" value="UniProtKB-ARBA"/>
</dbReference>
<sequence length="1562" mass="166114">MSELTEIVKVDQAICDQTDPLSQSSVVACSEPTETELKMSSSQLLNESTSAFQSTPSPSQSCMSSASCLRLNISTDHPIVLSADATNLTESDLQSVVQSVDASSCPTPLMPLYINKDATKGTVSNTVTTTSSGFGTSVIAASTTTTSSSGCISGSTKLLSRTTQSPTPASASAATITNASTTIKRPRQKPSERRELLIRAVNDVMNSNMSMRRAAQKHNLAKSSLCDFVRKNKISLPNLRVKPCPSASGSSPGQNFARASASSTAGPMVTPGLKRMPPEVEEFHQTTKLACTVNRKPCVLSKPRDPGAQINEPNSSGRTNSSSANIPLSVFPDSPLTMDTLDPERSSSKSPFTHIRSGSSSSLPGTNSAMSNNTPNIIPPSPSTGSHTITSTRTSTATHAPKTNRIESPWYNAAGLPTQVPMRSWTVTHHPHQMNGTASNIGPPSTTTAERKAVTYNSLYQLRQTLDTSGMVVNLSDSNTQPDKATVNLFCNLTDATDSCSTETLRVRRISGSEDGEPGLIPNRSEMLNKHHQHRDSRTPSTGASCRELDMAETCTTSEVDKGTLRIEINGIGDPFLSGQSRMDSRPTSVASPQYLTDSTSTSASSNVQPSTTSDSLAGTQQPQEFNSLVYSLPVGFGAPLTAVSSVGLGNAATACLNDVNWLVRSRESRLPIPTFDSAQLNLSSQPNIAPTSDSPVSIALGNGAPTLCPGLNQIASFNTSTVPTAPSMASFFTATELSATYPTAAAVIAALVLQQHSRNASAATGAPNASCHTMCPSPASIGAQTALPNLIGYPSTQLTYPIPMANSGVSVSMPNSNLATLYTPTLFSTPTDLTLPPGSSFVPIGGNTPVSGTRPASSRPASAQSGPPTSGTAQPSHPVQSQSLPSRVAQPSLSTMSVSDLLQQLGAEDLHTLLLRSANTNTANTQQPRTQLDSISSSSLLANALSTQLLPHLTYPALRHFLTTLVGSTPQKTVNLMSVLNNKPANITTTTSATITTPVAATTAAIVGSTVPDSLLPSSLLLDHHHHHSTVGHEVPDTCPNLLDSNMSVNMTKLHSHVRGLVDFINKSPSPFHAVQSACELLVAHGFRELKEHEPWRLHPSDCVFVRKNGTTVIAAAIGGKFKPGSPFHIIGAHTDSPCLRLKPFSERVKEGYVQLGVETYGGGLWYTWFDRELKLAGRAVTANSSGRLEERLVHLDRPIACVPSLAIHLNQEIKVQGFQPNTEQHVVPILCTCIMDQVRNADGVECAQPAVSAGESPENCCTSAAFGKRRHPIGLIRLIAQELGVQEHELLELELYFADCQPARVGGLHNEFIHAPRLDNLFNSYTSLCGLIGSLSSLSEDSVLRLVCLYDHEEIGSTSTQGANSAHTVNILRRLVEALSLKRAGEPSSSGATCEPSESESEALRVLGLMASSSSVGHFEESLSKSFLLSADQAHAVHPSYHERHEQNHKAQLHGGLILKYNSTQRYATNALTAAAVRQIAQQASVPVQEFTPRQDMHCGSTIGPLLSSQLGVPTADVGFPQLAMHSCRELCCTTSVDQAVRFYTTFFEQMPKMWPPERP</sequence>
<dbReference type="CDD" id="cd05658">
    <property type="entry name" value="M18_DAP"/>
    <property type="match status" value="1"/>
</dbReference>
<reference evidence="15" key="1">
    <citation type="submission" date="2019-03" db="EMBL/GenBank/DDBJ databases">
        <title>Improved annotation for the trematode Fasciola hepatica.</title>
        <authorList>
            <person name="Choi Y.-J."/>
            <person name="Martin J."/>
            <person name="Mitreva M."/>
        </authorList>
    </citation>
    <scope>NUCLEOTIDE SEQUENCE [LARGE SCALE GENOMIC DNA]</scope>
</reference>
<dbReference type="GO" id="GO:0006508">
    <property type="term" value="P:proteolysis"/>
    <property type="evidence" value="ECO:0007669"/>
    <property type="project" value="UniProtKB-KW"/>
</dbReference>
<dbReference type="EC" id="3.4.11.21" evidence="5"/>
<comment type="similarity">
    <text evidence="3">Belongs to the peptidase M18 family.</text>
</comment>
<feature type="region of interest" description="Disordered" evidence="13">
    <location>
        <begin position="244"/>
        <end position="269"/>
    </location>
</feature>
<accession>A0A4E0RJ08</accession>
<dbReference type="SUPFAM" id="SSF53187">
    <property type="entry name" value="Zn-dependent exopeptidases"/>
    <property type="match status" value="1"/>
</dbReference>
<feature type="compositionally biased region" description="Polar residues" evidence="13">
    <location>
        <begin position="870"/>
        <end position="893"/>
    </location>
</feature>
<feature type="region of interest" description="Disordered" evidence="13">
    <location>
        <begin position="839"/>
        <end position="893"/>
    </location>
</feature>
<comment type="caution">
    <text evidence="15">The sequence shown here is derived from an EMBL/GenBank/DDBJ whole genome shotgun (WGS) entry which is preliminary data.</text>
</comment>
<feature type="region of interest" description="Disordered" evidence="13">
    <location>
        <begin position="576"/>
        <end position="620"/>
    </location>
</feature>
<dbReference type="Gene3D" id="2.30.250.10">
    <property type="entry name" value="Aminopeptidase i, Domain 2"/>
    <property type="match status" value="1"/>
</dbReference>
<evidence type="ECO:0000259" key="14">
    <source>
        <dbReference type="Pfam" id="PF05225"/>
    </source>
</evidence>
<feature type="region of interest" description="Disordered" evidence="13">
    <location>
        <begin position="298"/>
        <end position="403"/>
    </location>
</feature>
<evidence type="ECO:0000256" key="1">
    <source>
        <dbReference type="ARBA" id="ARBA00001335"/>
    </source>
</evidence>
<dbReference type="InterPro" id="IPR007889">
    <property type="entry name" value="HTH_Psq"/>
</dbReference>
<evidence type="ECO:0000256" key="9">
    <source>
        <dbReference type="ARBA" id="ARBA00022723"/>
    </source>
</evidence>
<evidence type="ECO:0000256" key="2">
    <source>
        <dbReference type="ARBA" id="ARBA00001947"/>
    </source>
</evidence>
<evidence type="ECO:0000256" key="10">
    <source>
        <dbReference type="ARBA" id="ARBA00022801"/>
    </source>
</evidence>
<comment type="catalytic activity">
    <reaction evidence="1">
        <text>Release of an N-terminal aspartate or glutamate from a peptide, with a preference for aspartate.</text>
        <dbReference type="EC" id="3.4.11.21"/>
    </reaction>
</comment>
<comment type="cofactor">
    <cofactor evidence="2">
        <name>Zn(2+)</name>
        <dbReference type="ChEBI" id="CHEBI:29105"/>
    </cofactor>
</comment>
<proteinExistence type="inferred from homology"/>
<evidence type="ECO:0000313" key="15">
    <source>
        <dbReference type="EMBL" id="THD25964.1"/>
    </source>
</evidence>
<dbReference type="Gene3D" id="3.40.630.10">
    <property type="entry name" value="Zn peptidases"/>
    <property type="match status" value="1"/>
</dbReference>
<organism evidence="15 16">
    <name type="scientific">Fasciola hepatica</name>
    <name type="common">Liver fluke</name>
    <dbReference type="NCBI Taxonomy" id="6192"/>
    <lineage>
        <taxon>Eukaryota</taxon>
        <taxon>Metazoa</taxon>
        <taxon>Spiralia</taxon>
        <taxon>Lophotrochozoa</taxon>
        <taxon>Platyhelminthes</taxon>
        <taxon>Trematoda</taxon>
        <taxon>Digenea</taxon>
        <taxon>Plagiorchiida</taxon>
        <taxon>Echinostomata</taxon>
        <taxon>Echinostomatoidea</taxon>
        <taxon>Fasciolidae</taxon>
        <taxon>Fasciola</taxon>
    </lineage>
</organism>
<dbReference type="InterPro" id="IPR023358">
    <property type="entry name" value="Peptidase_M18_dom2"/>
</dbReference>
<feature type="compositionally biased region" description="Low complexity" evidence="13">
    <location>
        <begin position="852"/>
        <end position="869"/>
    </location>
</feature>
<dbReference type="GO" id="GO:0008237">
    <property type="term" value="F:metallopeptidase activity"/>
    <property type="evidence" value="ECO:0007669"/>
    <property type="project" value="UniProtKB-KW"/>
</dbReference>
<keyword evidence="16" id="KW-1185">Reference proteome</keyword>
<name>A0A4E0RJ08_FASHE</name>
<feature type="region of interest" description="Disordered" evidence="13">
    <location>
        <begin position="510"/>
        <end position="550"/>
    </location>
</feature>
<evidence type="ECO:0000256" key="5">
    <source>
        <dbReference type="ARBA" id="ARBA00011965"/>
    </source>
</evidence>
<evidence type="ECO:0000256" key="8">
    <source>
        <dbReference type="ARBA" id="ARBA00022670"/>
    </source>
</evidence>
<dbReference type="EMBL" id="JXXN02000918">
    <property type="protein sequence ID" value="THD25964.1"/>
    <property type="molecule type" value="Genomic_DNA"/>
</dbReference>
<evidence type="ECO:0000313" key="16">
    <source>
        <dbReference type="Proteomes" id="UP000230066"/>
    </source>
</evidence>
<dbReference type="Proteomes" id="UP000230066">
    <property type="component" value="Unassembled WGS sequence"/>
</dbReference>
<keyword evidence="9" id="KW-0479">Metal-binding</keyword>